<proteinExistence type="inferred from homology"/>
<dbReference type="SUPFAM" id="SSF48179">
    <property type="entry name" value="6-phosphogluconate dehydrogenase C-terminal domain-like"/>
    <property type="match status" value="1"/>
</dbReference>
<dbReference type="SUPFAM" id="SSF51735">
    <property type="entry name" value="NAD(P)-binding Rossmann-fold domains"/>
    <property type="match status" value="1"/>
</dbReference>
<reference evidence="14 15" key="1">
    <citation type="submission" date="2015-11" db="EMBL/GenBank/DDBJ databases">
        <title>Bacillus caseinolyticus sp nov.</title>
        <authorList>
            <person name="Dastager S.G."/>
            <person name="Mawlankar R."/>
        </authorList>
    </citation>
    <scope>NUCLEOTIDE SEQUENCE [LARGE SCALE GENOMIC DNA]</scope>
    <source>
        <strain evidence="14 15">SGD-V-76</strain>
    </source>
</reference>
<comment type="catalytic activity">
    <reaction evidence="10 11">
        <text>(R)-pantoate + NADP(+) = 2-dehydropantoate + NADPH + H(+)</text>
        <dbReference type="Rhea" id="RHEA:16233"/>
        <dbReference type="ChEBI" id="CHEBI:11561"/>
        <dbReference type="ChEBI" id="CHEBI:15378"/>
        <dbReference type="ChEBI" id="CHEBI:15980"/>
        <dbReference type="ChEBI" id="CHEBI:57783"/>
        <dbReference type="ChEBI" id="CHEBI:58349"/>
        <dbReference type="EC" id="1.1.1.169"/>
    </reaction>
</comment>
<dbReference type="InterPro" id="IPR003710">
    <property type="entry name" value="ApbA"/>
</dbReference>
<accession>A0A0V8JSC5</accession>
<dbReference type="EC" id="1.1.1.169" evidence="4 11"/>
<dbReference type="Proteomes" id="UP000053681">
    <property type="component" value="Unassembled WGS sequence"/>
</dbReference>
<dbReference type="NCBIfam" id="NF005093">
    <property type="entry name" value="PRK06522.2-4"/>
    <property type="match status" value="1"/>
</dbReference>
<dbReference type="Gene3D" id="1.10.1040.10">
    <property type="entry name" value="N-(1-d-carboxylethyl)-l-norvaline Dehydrogenase, domain 2"/>
    <property type="match status" value="1"/>
</dbReference>
<evidence type="ECO:0000259" key="12">
    <source>
        <dbReference type="Pfam" id="PF02558"/>
    </source>
</evidence>
<evidence type="ECO:0000256" key="5">
    <source>
        <dbReference type="ARBA" id="ARBA00019465"/>
    </source>
</evidence>
<dbReference type="Pfam" id="PF08546">
    <property type="entry name" value="ApbA_C"/>
    <property type="match status" value="1"/>
</dbReference>
<dbReference type="GO" id="GO:0050661">
    <property type="term" value="F:NADP binding"/>
    <property type="evidence" value="ECO:0007669"/>
    <property type="project" value="TreeGrafter"/>
</dbReference>
<dbReference type="InterPro" id="IPR008927">
    <property type="entry name" value="6-PGluconate_DH-like_C_sf"/>
</dbReference>
<evidence type="ECO:0000256" key="9">
    <source>
        <dbReference type="ARBA" id="ARBA00032024"/>
    </source>
</evidence>
<dbReference type="InterPro" id="IPR036291">
    <property type="entry name" value="NAD(P)-bd_dom_sf"/>
</dbReference>
<evidence type="ECO:0000256" key="11">
    <source>
        <dbReference type="RuleBase" id="RU362068"/>
    </source>
</evidence>
<evidence type="ECO:0000256" key="3">
    <source>
        <dbReference type="ARBA" id="ARBA00007870"/>
    </source>
</evidence>
<evidence type="ECO:0000256" key="10">
    <source>
        <dbReference type="ARBA" id="ARBA00048793"/>
    </source>
</evidence>
<evidence type="ECO:0000256" key="8">
    <source>
        <dbReference type="ARBA" id="ARBA00023002"/>
    </source>
</evidence>
<evidence type="ECO:0000256" key="6">
    <source>
        <dbReference type="ARBA" id="ARBA00022655"/>
    </source>
</evidence>
<evidence type="ECO:0000259" key="13">
    <source>
        <dbReference type="Pfam" id="PF08546"/>
    </source>
</evidence>
<keyword evidence="8 11" id="KW-0560">Oxidoreductase</keyword>
<dbReference type="InterPro" id="IPR050838">
    <property type="entry name" value="Ketopantoate_reductase"/>
</dbReference>
<feature type="domain" description="Ketopantoate reductase C-terminal" evidence="13">
    <location>
        <begin position="174"/>
        <end position="288"/>
    </location>
</feature>
<dbReference type="GO" id="GO:0008677">
    <property type="term" value="F:2-dehydropantoate 2-reductase activity"/>
    <property type="evidence" value="ECO:0007669"/>
    <property type="project" value="UniProtKB-EC"/>
</dbReference>
<dbReference type="UniPathway" id="UPA00028">
    <property type="reaction ID" value="UER00004"/>
</dbReference>
<evidence type="ECO:0000256" key="7">
    <source>
        <dbReference type="ARBA" id="ARBA00022857"/>
    </source>
</evidence>
<sequence length="299" mass="33919">MKIAVIGGGAIGLLVSAYLADHAQVTLYTRRKEQADQVREHGITLKRKKNVKKVKVDAKVLRLDEAFVHYELIVVAVKQYSIKDIIPYLMKAPKHTSVLFLQNGMSHVTLAKRLPQRTIYLGVVEHGAMKETDDVVTHSGVGITRVALFKGGDLISFQRFHSDVFAFMQENDWYEMLIQKLVVNAVINPLTALYRVNNGEIIHNSYFYKTAKAVFNELHAVLRLKDPTAYWNRVVDVCEKTAQNHSSMRKDLQQQRKTEVESILGYILEEAAKRQINTPIIHFVYNGILGLEDSGSEGR</sequence>
<comment type="caution">
    <text evidence="14">The sequence shown here is derived from an EMBL/GenBank/DDBJ whole genome shotgun (WGS) entry which is preliminary data.</text>
</comment>
<dbReference type="NCBIfam" id="TIGR00745">
    <property type="entry name" value="apbA_panE"/>
    <property type="match status" value="1"/>
</dbReference>
<evidence type="ECO:0000256" key="4">
    <source>
        <dbReference type="ARBA" id="ARBA00013014"/>
    </source>
</evidence>
<comment type="pathway">
    <text evidence="2 11">Cofactor biosynthesis; (R)-pantothenate biosynthesis; (R)-pantoate from 3-methyl-2-oxobutanoate: step 2/2.</text>
</comment>
<dbReference type="Gene3D" id="3.40.50.720">
    <property type="entry name" value="NAD(P)-binding Rossmann-like Domain"/>
    <property type="match status" value="1"/>
</dbReference>
<comment type="function">
    <text evidence="1 11">Catalyzes the NADPH-dependent reduction of ketopantoate into pantoic acid.</text>
</comment>
<dbReference type="GO" id="GO:0015940">
    <property type="term" value="P:pantothenate biosynthetic process"/>
    <property type="evidence" value="ECO:0007669"/>
    <property type="project" value="UniProtKB-UniPathway"/>
</dbReference>
<feature type="domain" description="Ketopantoate reductase N-terminal" evidence="12">
    <location>
        <begin position="3"/>
        <end position="148"/>
    </location>
</feature>
<dbReference type="AlphaFoldDB" id="A0A0V8JSC5"/>
<keyword evidence="7 11" id="KW-0521">NADP</keyword>
<organism evidence="14 15">
    <name type="scientific">Priestia veravalensis</name>
    <dbReference type="NCBI Taxonomy" id="1414648"/>
    <lineage>
        <taxon>Bacteria</taxon>
        <taxon>Bacillati</taxon>
        <taxon>Bacillota</taxon>
        <taxon>Bacilli</taxon>
        <taxon>Bacillales</taxon>
        <taxon>Bacillaceae</taxon>
        <taxon>Priestia</taxon>
    </lineage>
</organism>
<dbReference type="EMBL" id="LNQP01000002">
    <property type="protein sequence ID" value="KSU89757.1"/>
    <property type="molecule type" value="Genomic_DNA"/>
</dbReference>
<dbReference type="InterPro" id="IPR013332">
    <property type="entry name" value="KPR_N"/>
</dbReference>
<dbReference type="InterPro" id="IPR013752">
    <property type="entry name" value="KPA_reductase"/>
</dbReference>
<evidence type="ECO:0000313" key="15">
    <source>
        <dbReference type="Proteomes" id="UP000053681"/>
    </source>
</evidence>
<evidence type="ECO:0000313" key="14">
    <source>
        <dbReference type="EMBL" id="KSU89757.1"/>
    </source>
</evidence>
<dbReference type="InterPro" id="IPR013328">
    <property type="entry name" value="6PGD_dom2"/>
</dbReference>
<dbReference type="Pfam" id="PF02558">
    <property type="entry name" value="ApbA"/>
    <property type="match status" value="1"/>
</dbReference>
<gene>
    <name evidence="14" type="ORF">AS180_01270</name>
</gene>
<keyword evidence="6 11" id="KW-0566">Pantothenate biosynthesis</keyword>
<dbReference type="GO" id="GO:0005737">
    <property type="term" value="C:cytoplasm"/>
    <property type="evidence" value="ECO:0007669"/>
    <property type="project" value="TreeGrafter"/>
</dbReference>
<comment type="similarity">
    <text evidence="3 11">Belongs to the ketopantoate reductase family.</text>
</comment>
<name>A0A0V8JSC5_9BACI</name>
<evidence type="ECO:0000256" key="2">
    <source>
        <dbReference type="ARBA" id="ARBA00004994"/>
    </source>
</evidence>
<dbReference type="RefSeq" id="WP_025908830.1">
    <property type="nucleotide sequence ID" value="NZ_KQ758627.1"/>
</dbReference>
<keyword evidence="15" id="KW-1185">Reference proteome</keyword>
<dbReference type="PANTHER" id="PTHR43765">
    <property type="entry name" value="2-DEHYDROPANTOATE 2-REDUCTASE-RELATED"/>
    <property type="match status" value="1"/>
</dbReference>
<evidence type="ECO:0000256" key="1">
    <source>
        <dbReference type="ARBA" id="ARBA00002919"/>
    </source>
</evidence>
<protein>
    <recommendedName>
        <fullName evidence="5 11">2-dehydropantoate 2-reductase</fullName>
        <ecNumber evidence="4 11">1.1.1.169</ecNumber>
    </recommendedName>
    <alternativeName>
        <fullName evidence="9 11">Ketopantoate reductase</fullName>
    </alternativeName>
</protein>
<dbReference type="PANTHER" id="PTHR43765:SF2">
    <property type="entry name" value="2-DEHYDROPANTOATE 2-REDUCTASE"/>
    <property type="match status" value="1"/>
</dbReference>